<dbReference type="Proteomes" id="UP001497497">
    <property type="component" value="Unassembled WGS sequence"/>
</dbReference>
<accession>A0AAV2IBU5</accession>
<reference evidence="1 2" key="1">
    <citation type="submission" date="2024-04" db="EMBL/GenBank/DDBJ databases">
        <authorList>
            <consortium name="Genoscope - CEA"/>
            <person name="William W."/>
        </authorList>
    </citation>
    <scope>NUCLEOTIDE SEQUENCE [LARGE SCALE GENOMIC DNA]</scope>
</reference>
<dbReference type="AlphaFoldDB" id="A0AAV2IBU5"/>
<evidence type="ECO:0000313" key="2">
    <source>
        <dbReference type="Proteomes" id="UP001497497"/>
    </source>
</evidence>
<dbReference type="EMBL" id="CAXITT010000589">
    <property type="protein sequence ID" value="CAL1544007.1"/>
    <property type="molecule type" value="Genomic_DNA"/>
</dbReference>
<comment type="caution">
    <text evidence="1">The sequence shown here is derived from an EMBL/GenBank/DDBJ whole genome shotgun (WGS) entry which is preliminary data.</text>
</comment>
<organism evidence="1 2">
    <name type="scientific">Lymnaea stagnalis</name>
    <name type="common">Great pond snail</name>
    <name type="synonym">Helix stagnalis</name>
    <dbReference type="NCBI Taxonomy" id="6523"/>
    <lineage>
        <taxon>Eukaryota</taxon>
        <taxon>Metazoa</taxon>
        <taxon>Spiralia</taxon>
        <taxon>Lophotrochozoa</taxon>
        <taxon>Mollusca</taxon>
        <taxon>Gastropoda</taxon>
        <taxon>Heterobranchia</taxon>
        <taxon>Euthyneura</taxon>
        <taxon>Panpulmonata</taxon>
        <taxon>Hygrophila</taxon>
        <taxon>Lymnaeoidea</taxon>
        <taxon>Lymnaeidae</taxon>
        <taxon>Lymnaea</taxon>
    </lineage>
</organism>
<protein>
    <submittedName>
        <fullName evidence="1">Uncharacterized protein</fullName>
    </submittedName>
</protein>
<evidence type="ECO:0000313" key="1">
    <source>
        <dbReference type="EMBL" id="CAL1544007.1"/>
    </source>
</evidence>
<sequence length="114" mass="13704">MNETRVKKAENFRIPSLAQVRKNSFSANVCLFEIIIQHQEPQVMMKGRSYLKLYGIRMGFLCYLLRYFLKLNWQRNLYLHPEEFFVLAAWTMACHEPRRFHLFKFVPGVRCVTV</sequence>
<keyword evidence="2" id="KW-1185">Reference proteome</keyword>
<proteinExistence type="predicted"/>
<name>A0AAV2IBU5_LYMST</name>
<gene>
    <name evidence="1" type="ORF">GSLYS_00017520001</name>
</gene>